<feature type="compositionally biased region" description="Gly residues" evidence="1">
    <location>
        <begin position="93"/>
        <end position="103"/>
    </location>
</feature>
<feature type="compositionally biased region" description="Basic and acidic residues" evidence="1">
    <location>
        <begin position="315"/>
        <end position="340"/>
    </location>
</feature>
<keyword evidence="2" id="KW-0472">Membrane</keyword>
<name>A0ABR9P200_9ACTN</name>
<feature type="compositionally biased region" description="Basic and acidic residues" evidence="1">
    <location>
        <begin position="128"/>
        <end position="141"/>
    </location>
</feature>
<feature type="compositionally biased region" description="Polar residues" evidence="1">
    <location>
        <begin position="383"/>
        <end position="396"/>
    </location>
</feature>
<feature type="compositionally biased region" description="Polar residues" evidence="1">
    <location>
        <begin position="174"/>
        <end position="190"/>
    </location>
</feature>
<keyword evidence="2" id="KW-1133">Transmembrane helix</keyword>
<organism evidence="3 4">
    <name type="scientific">Nocardiopsis coralli</name>
    <dbReference type="NCBI Taxonomy" id="2772213"/>
    <lineage>
        <taxon>Bacteria</taxon>
        <taxon>Bacillati</taxon>
        <taxon>Actinomycetota</taxon>
        <taxon>Actinomycetes</taxon>
        <taxon>Streptosporangiales</taxon>
        <taxon>Nocardiopsidaceae</taxon>
        <taxon>Nocardiopsis</taxon>
    </lineage>
</organism>
<evidence type="ECO:0000256" key="1">
    <source>
        <dbReference type="SAM" id="MobiDB-lite"/>
    </source>
</evidence>
<gene>
    <name evidence="3" type="ORF">IDM40_03540</name>
</gene>
<feature type="region of interest" description="Disordered" evidence="1">
    <location>
        <begin position="275"/>
        <end position="442"/>
    </location>
</feature>
<evidence type="ECO:0000256" key="2">
    <source>
        <dbReference type="SAM" id="Phobius"/>
    </source>
</evidence>
<protein>
    <submittedName>
        <fullName evidence="3">Uncharacterized protein</fullName>
    </submittedName>
</protein>
<keyword evidence="4" id="KW-1185">Reference proteome</keyword>
<feature type="transmembrane region" description="Helical" evidence="2">
    <location>
        <begin position="20"/>
        <end position="41"/>
    </location>
</feature>
<feature type="region of interest" description="Disordered" evidence="1">
    <location>
        <begin position="61"/>
        <end position="256"/>
    </location>
</feature>
<dbReference type="RefSeq" id="WP_193120453.1">
    <property type="nucleotide sequence ID" value="NZ_JADBGI010000003.1"/>
</dbReference>
<dbReference type="EMBL" id="JADBGI010000003">
    <property type="protein sequence ID" value="MBE2997785.1"/>
    <property type="molecule type" value="Genomic_DNA"/>
</dbReference>
<proteinExistence type="predicted"/>
<feature type="compositionally biased region" description="Basic and acidic residues" evidence="1">
    <location>
        <begin position="370"/>
        <end position="381"/>
    </location>
</feature>
<sequence length="442" mass="42847">MADAGRTAHAPRVVTAVRPAAAAVLFPLLAAGFLAVLWFLGGAPAHALDLSGATGGSGSGALGAATGDGEADGDRRDTDGSGDTGLGSSALGSGTGLGNGGSVEPGPEVLGSGPAAPELSDSGTPGSDHPRSGTHEPHDPEPDGFDADCSGGGPSDTGSAHHGGRGTDGCGSAPDSTHGTGSDESGQHSATDGSDDDTTGKVTGALEDESTDRADQSTHGITEEVTAPVTETLGSVHQRLSDPDHTPDSGGLSDAGLTVAEVGEGARRVVEGLEHTAERGSAPGTDLASALTGQGLLAPDGLTNRPTATAPGDTTGEHGDSDGRDRDADGAARTAQDTDHGITGFPTGSETVPASVYGDATAQGDSAADPEPRAAGDDPRPSHLSSAPNTSAQTTGAAAPGVAGYLTSSPVAGPASTAVRAWSDAPHGMPSDPADDPTVSPD</sequence>
<evidence type="ECO:0000313" key="4">
    <source>
        <dbReference type="Proteomes" id="UP000806528"/>
    </source>
</evidence>
<evidence type="ECO:0000313" key="3">
    <source>
        <dbReference type="EMBL" id="MBE2997785.1"/>
    </source>
</evidence>
<accession>A0ABR9P200</accession>
<reference evidence="3 4" key="1">
    <citation type="submission" date="2020-09" db="EMBL/GenBank/DDBJ databases">
        <title>Diversity and distribution of actinomycetes associated with coral in the coast of Hainan.</title>
        <authorList>
            <person name="Li F."/>
        </authorList>
    </citation>
    <scope>NUCLEOTIDE SEQUENCE [LARGE SCALE GENOMIC DNA]</scope>
    <source>
        <strain evidence="3 4">HNM0947</strain>
    </source>
</reference>
<keyword evidence="2" id="KW-0812">Transmembrane</keyword>
<dbReference type="Proteomes" id="UP000806528">
    <property type="component" value="Unassembled WGS sequence"/>
</dbReference>
<comment type="caution">
    <text evidence="3">The sequence shown here is derived from an EMBL/GenBank/DDBJ whole genome shotgun (WGS) entry which is preliminary data.</text>
</comment>